<dbReference type="AlphaFoldDB" id="A0A2C5XZC7"/>
<dbReference type="EMBL" id="NJET01000130">
    <property type="protein sequence ID" value="PHH60743.1"/>
    <property type="molecule type" value="Genomic_DNA"/>
</dbReference>
<evidence type="ECO:0000313" key="10">
    <source>
        <dbReference type="EMBL" id="PHH60743.1"/>
    </source>
</evidence>
<evidence type="ECO:0000256" key="7">
    <source>
        <dbReference type="RuleBase" id="RU366049"/>
    </source>
</evidence>
<comment type="function">
    <text evidence="7">Plays an important role in the control of DNA replication and the maintenance of replication fork stability.</text>
</comment>
<feature type="region of interest" description="Disordered" evidence="8">
    <location>
        <begin position="161"/>
        <end position="300"/>
    </location>
</feature>
<dbReference type="GO" id="GO:0006974">
    <property type="term" value="P:DNA damage response"/>
    <property type="evidence" value="ECO:0007669"/>
    <property type="project" value="UniProtKB-KW"/>
</dbReference>
<evidence type="ECO:0000256" key="3">
    <source>
        <dbReference type="ARBA" id="ARBA00022763"/>
    </source>
</evidence>
<dbReference type="Pfam" id="PF07962">
    <property type="entry name" value="Swi3"/>
    <property type="match status" value="1"/>
</dbReference>
<sequence>MPSISNPPETSYSNLDNFGLIDFDDLHANSPPSKKFKGSSPAANLGIDEEVAVTKRARAPAVKLDEQRLLSAAGIPRLRSQAHKLKIKGKGHEFSDAARLLSFYQLWLDDLFPKARFLDALAMVEKLGHKKSLIVARSEWINEDNPESSNQVEQVDDFALDPDNFANDATTQQAQQQMPDVQGLDSAQDFALPPQTPPRADVPDDDDLYDATPLGQRRAGDTNSANNEALTTQNVERENPSDALPINTLQSRPLPPATDQDVGDDDLEAMIAEAEKVDGGPAVQQAGEDFADEEEVMRDF</sequence>
<dbReference type="GO" id="GO:0031297">
    <property type="term" value="P:replication fork processing"/>
    <property type="evidence" value="ECO:0007669"/>
    <property type="project" value="UniProtKB-UniRule"/>
</dbReference>
<evidence type="ECO:0000256" key="5">
    <source>
        <dbReference type="ARBA" id="ARBA00023242"/>
    </source>
</evidence>
<evidence type="ECO:0000256" key="6">
    <source>
        <dbReference type="ARBA" id="ARBA00023306"/>
    </source>
</evidence>
<dbReference type="GO" id="GO:0000076">
    <property type="term" value="P:DNA replication checkpoint signaling"/>
    <property type="evidence" value="ECO:0007669"/>
    <property type="project" value="UniProtKB-UniRule"/>
</dbReference>
<evidence type="ECO:0000256" key="2">
    <source>
        <dbReference type="ARBA" id="ARBA00006075"/>
    </source>
</evidence>
<feature type="domain" description="Chromosome segregation in meiosis protein 3" evidence="9">
    <location>
        <begin position="63"/>
        <end position="144"/>
    </location>
</feature>
<dbReference type="Proteomes" id="UP000226192">
    <property type="component" value="Unassembled WGS sequence"/>
</dbReference>
<keyword evidence="6 7" id="KW-0131">Cell cycle</keyword>
<name>A0A2C5XZC7_9HYPO</name>
<evidence type="ECO:0000256" key="8">
    <source>
        <dbReference type="SAM" id="MobiDB-lite"/>
    </source>
</evidence>
<dbReference type="InterPro" id="IPR012923">
    <property type="entry name" value="Csm3"/>
</dbReference>
<comment type="similarity">
    <text evidence="2 7">Belongs to the CSM3 family.</text>
</comment>
<gene>
    <name evidence="10" type="ORF">CDD81_1281</name>
</gene>
<evidence type="ECO:0000256" key="1">
    <source>
        <dbReference type="ARBA" id="ARBA00004123"/>
    </source>
</evidence>
<dbReference type="OrthoDB" id="437078at2759"/>
<dbReference type="GO" id="GO:0031298">
    <property type="term" value="C:replication fork protection complex"/>
    <property type="evidence" value="ECO:0007669"/>
    <property type="project" value="TreeGrafter"/>
</dbReference>
<keyword evidence="5 7" id="KW-0539">Nucleus</keyword>
<dbReference type="GO" id="GO:0043111">
    <property type="term" value="P:replication fork arrest"/>
    <property type="evidence" value="ECO:0007669"/>
    <property type="project" value="TreeGrafter"/>
</dbReference>
<protein>
    <recommendedName>
        <fullName evidence="7">Chromosome segregation in meiosis protein</fullName>
    </recommendedName>
</protein>
<keyword evidence="3 7" id="KW-0227">DNA damage</keyword>
<dbReference type="PANTHER" id="PTHR13220:SF11">
    <property type="entry name" value="TIMELESS-INTERACTING PROTEIN"/>
    <property type="match status" value="1"/>
</dbReference>
<organism evidence="10 11">
    <name type="scientific">Ophiocordyceps australis</name>
    <dbReference type="NCBI Taxonomy" id="1399860"/>
    <lineage>
        <taxon>Eukaryota</taxon>
        <taxon>Fungi</taxon>
        <taxon>Dikarya</taxon>
        <taxon>Ascomycota</taxon>
        <taxon>Pezizomycotina</taxon>
        <taxon>Sordariomycetes</taxon>
        <taxon>Hypocreomycetidae</taxon>
        <taxon>Hypocreales</taxon>
        <taxon>Ophiocordycipitaceae</taxon>
        <taxon>Ophiocordyceps</taxon>
    </lineage>
</organism>
<feature type="compositionally biased region" description="Polar residues" evidence="8">
    <location>
        <begin position="221"/>
        <end position="234"/>
    </location>
</feature>
<keyword evidence="4" id="KW-0236">DNA replication inhibitor</keyword>
<evidence type="ECO:0000256" key="4">
    <source>
        <dbReference type="ARBA" id="ARBA00022880"/>
    </source>
</evidence>
<dbReference type="InterPro" id="IPR040038">
    <property type="entry name" value="TIPIN/Csm3/Swi3"/>
</dbReference>
<evidence type="ECO:0000259" key="9">
    <source>
        <dbReference type="Pfam" id="PF07962"/>
    </source>
</evidence>
<comment type="subcellular location">
    <subcellularLocation>
        <location evidence="1 7">Nucleus</location>
    </subcellularLocation>
</comment>
<feature type="compositionally biased region" description="Acidic residues" evidence="8">
    <location>
        <begin position="289"/>
        <end position="300"/>
    </location>
</feature>
<accession>A0A2C5XZC7</accession>
<evidence type="ECO:0000313" key="11">
    <source>
        <dbReference type="Proteomes" id="UP000226192"/>
    </source>
</evidence>
<proteinExistence type="inferred from homology"/>
<reference evidence="10 11" key="1">
    <citation type="submission" date="2017-06" db="EMBL/GenBank/DDBJ databases">
        <title>Ant-infecting Ophiocordyceps genomes reveal a high diversity of potential behavioral manipulation genes and a possible major role for enterotoxins.</title>
        <authorList>
            <person name="De Bekker C."/>
            <person name="Evans H.C."/>
            <person name="Brachmann A."/>
            <person name="Hughes D.P."/>
        </authorList>
    </citation>
    <scope>NUCLEOTIDE SEQUENCE [LARGE SCALE GENOMIC DNA]</scope>
    <source>
        <strain evidence="10 11">Map64</strain>
    </source>
</reference>
<dbReference type="PANTHER" id="PTHR13220">
    <property type="entry name" value="TIMELESS INTERACTING-RELATED"/>
    <property type="match status" value="1"/>
</dbReference>
<dbReference type="GO" id="GO:0003677">
    <property type="term" value="F:DNA binding"/>
    <property type="evidence" value="ECO:0007669"/>
    <property type="project" value="TreeGrafter"/>
</dbReference>
<keyword evidence="11" id="KW-1185">Reference proteome</keyword>
<dbReference type="STRING" id="1399860.A0A2C5XZC7"/>
<comment type="caution">
    <text evidence="10">The sequence shown here is derived from an EMBL/GenBank/DDBJ whole genome shotgun (WGS) entry which is preliminary data.</text>
</comment>